<sequence length="45" mass="5064">MSDEDNETQAGASSKKMAAEDYSSLTAVDRLTYCLWAADYNAQRW</sequence>
<evidence type="ECO:0000313" key="1">
    <source>
        <dbReference type="EMBL" id="XKM42714.1"/>
    </source>
</evidence>
<organism evidence="1 2">
    <name type="scientific">Rhizobium ruizarguesonis</name>
    <dbReference type="NCBI Taxonomy" id="2081791"/>
    <lineage>
        <taxon>Bacteria</taxon>
        <taxon>Pseudomonadati</taxon>
        <taxon>Pseudomonadota</taxon>
        <taxon>Alphaproteobacteria</taxon>
        <taxon>Hyphomicrobiales</taxon>
        <taxon>Rhizobiaceae</taxon>
        <taxon>Rhizobium/Agrobacterium group</taxon>
        <taxon>Rhizobium</taxon>
    </lineage>
</organism>
<reference evidence="1" key="1">
    <citation type="submission" date="2024-10" db="EMBL/GenBank/DDBJ databases">
        <title>Strain of Rhizobium-related bacteria isolated fromm roots of Vavilovia formosa.</title>
        <authorList>
            <person name="Kimeklis A."/>
            <person name="Afonin A."/>
        </authorList>
    </citation>
    <scope>NUCLEOTIDE SEQUENCE</scope>
    <source>
        <strain evidence="1">Vaf-46</strain>
    </source>
</reference>
<protein>
    <submittedName>
        <fullName evidence="1">Uncharacterized protein</fullName>
    </submittedName>
</protein>
<dbReference type="Proteomes" id="UP000078465">
    <property type="component" value="Chromosome"/>
</dbReference>
<accession>A0ACD5EU98</accession>
<gene>
    <name evidence="1" type="ORF">A4U53_021170</name>
</gene>
<evidence type="ECO:0000313" key="2">
    <source>
        <dbReference type="Proteomes" id="UP000078465"/>
    </source>
</evidence>
<dbReference type="EMBL" id="CP171853">
    <property type="protein sequence ID" value="XKM42714.1"/>
    <property type="molecule type" value="Genomic_DNA"/>
</dbReference>
<name>A0ACD5EU98_9HYPH</name>
<proteinExistence type="predicted"/>